<protein>
    <submittedName>
        <fullName evidence="2">Uncharacterized protein</fullName>
    </submittedName>
</protein>
<feature type="region of interest" description="Disordered" evidence="1">
    <location>
        <begin position="1"/>
        <end position="39"/>
    </location>
</feature>
<evidence type="ECO:0000313" key="3">
    <source>
        <dbReference type="Proteomes" id="UP000299102"/>
    </source>
</evidence>
<dbReference type="AlphaFoldDB" id="A0A4C1WGN8"/>
<comment type="caution">
    <text evidence="2">The sequence shown here is derived from an EMBL/GenBank/DDBJ whole genome shotgun (WGS) entry which is preliminary data.</text>
</comment>
<dbReference type="EMBL" id="BGZK01000541">
    <property type="protein sequence ID" value="GBP49304.1"/>
    <property type="molecule type" value="Genomic_DNA"/>
</dbReference>
<name>A0A4C1WGN8_EUMVA</name>
<dbReference type="Proteomes" id="UP000299102">
    <property type="component" value="Unassembled WGS sequence"/>
</dbReference>
<organism evidence="2 3">
    <name type="scientific">Eumeta variegata</name>
    <name type="common">Bagworm moth</name>
    <name type="synonym">Eumeta japonica</name>
    <dbReference type="NCBI Taxonomy" id="151549"/>
    <lineage>
        <taxon>Eukaryota</taxon>
        <taxon>Metazoa</taxon>
        <taxon>Ecdysozoa</taxon>
        <taxon>Arthropoda</taxon>
        <taxon>Hexapoda</taxon>
        <taxon>Insecta</taxon>
        <taxon>Pterygota</taxon>
        <taxon>Neoptera</taxon>
        <taxon>Endopterygota</taxon>
        <taxon>Lepidoptera</taxon>
        <taxon>Glossata</taxon>
        <taxon>Ditrysia</taxon>
        <taxon>Tineoidea</taxon>
        <taxon>Psychidae</taxon>
        <taxon>Oiketicinae</taxon>
        <taxon>Eumeta</taxon>
    </lineage>
</organism>
<gene>
    <name evidence="2" type="ORF">EVAR_102247_1</name>
</gene>
<proteinExistence type="predicted"/>
<reference evidence="2 3" key="1">
    <citation type="journal article" date="2019" name="Commun. Biol.">
        <title>The bagworm genome reveals a unique fibroin gene that provides high tensile strength.</title>
        <authorList>
            <person name="Kono N."/>
            <person name="Nakamura H."/>
            <person name="Ohtoshi R."/>
            <person name="Tomita M."/>
            <person name="Numata K."/>
            <person name="Arakawa K."/>
        </authorList>
    </citation>
    <scope>NUCLEOTIDE SEQUENCE [LARGE SCALE GENOMIC DNA]</scope>
</reference>
<keyword evidence="3" id="KW-1185">Reference proteome</keyword>
<evidence type="ECO:0000256" key="1">
    <source>
        <dbReference type="SAM" id="MobiDB-lite"/>
    </source>
</evidence>
<sequence>MAAKSAQARTPHAMAPHTHTHAHVTGEQHKHKRTALRDTKSKVTIRLVLNGTVPFFGTPSRCPRERLRNAELFRFQVKVKEM</sequence>
<evidence type="ECO:0000313" key="2">
    <source>
        <dbReference type="EMBL" id="GBP49304.1"/>
    </source>
</evidence>
<accession>A0A4C1WGN8</accession>